<dbReference type="AlphaFoldDB" id="A0A1D3DB00"/>
<evidence type="ECO:0000256" key="1">
    <source>
        <dbReference type="SAM" id="MobiDB-lite"/>
    </source>
</evidence>
<organism evidence="3 4">
    <name type="scientific">Cyclospora cayetanensis</name>
    <dbReference type="NCBI Taxonomy" id="88456"/>
    <lineage>
        <taxon>Eukaryota</taxon>
        <taxon>Sar</taxon>
        <taxon>Alveolata</taxon>
        <taxon>Apicomplexa</taxon>
        <taxon>Conoidasida</taxon>
        <taxon>Coccidia</taxon>
        <taxon>Eucoccidiorida</taxon>
        <taxon>Eimeriorina</taxon>
        <taxon>Eimeriidae</taxon>
        <taxon>Cyclospora</taxon>
    </lineage>
</organism>
<proteinExistence type="predicted"/>
<evidence type="ECO:0008006" key="5">
    <source>
        <dbReference type="Google" id="ProtNLM"/>
    </source>
</evidence>
<keyword evidence="4" id="KW-1185">Reference proteome</keyword>
<dbReference type="InParanoid" id="A0A1D3DB00"/>
<keyword evidence="2" id="KW-0472">Membrane</keyword>
<dbReference type="EMBL" id="JROU02000024">
    <property type="protein sequence ID" value="OEH80627.1"/>
    <property type="molecule type" value="Genomic_DNA"/>
</dbReference>
<feature type="compositionally biased region" description="Polar residues" evidence="1">
    <location>
        <begin position="131"/>
        <end position="144"/>
    </location>
</feature>
<accession>A0A1D3DB00</accession>
<dbReference type="Proteomes" id="UP000095192">
    <property type="component" value="Unassembled WGS sequence"/>
</dbReference>
<evidence type="ECO:0000313" key="3">
    <source>
        <dbReference type="EMBL" id="OEH80627.1"/>
    </source>
</evidence>
<evidence type="ECO:0000256" key="2">
    <source>
        <dbReference type="SAM" id="Phobius"/>
    </source>
</evidence>
<dbReference type="VEuPathDB" id="ToxoDB:cyc_06272"/>
<keyword evidence="2" id="KW-1133">Transmembrane helix</keyword>
<dbReference type="VEuPathDB" id="ToxoDB:LOC34622471"/>
<reference evidence="3 4" key="1">
    <citation type="journal article" date="2016" name="BMC Genomics">
        <title>Comparative genomics reveals Cyclospora cayetanensis possesses coccidia-like metabolism and invasion components but unique surface antigens.</title>
        <authorList>
            <person name="Liu S."/>
            <person name="Wang L."/>
            <person name="Zheng H."/>
            <person name="Xu Z."/>
            <person name="Roellig D.M."/>
            <person name="Li N."/>
            <person name="Frace M.A."/>
            <person name="Tang K."/>
            <person name="Arrowood M.J."/>
            <person name="Moss D.M."/>
            <person name="Zhang L."/>
            <person name="Feng Y."/>
            <person name="Xiao L."/>
        </authorList>
    </citation>
    <scope>NUCLEOTIDE SEQUENCE [LARGE SCALE GENOMIC DNA]</scope>
    <source>
        <strain evidence="3 4">CHN_HEN01</strain>
    </source>
</reference>
<protein>
    <recommendedName>
        <fullName evidence="5">Transmembrane protein</fullName>
    </recommendedName>
</protein>
<comment type="caution">
    <text evidence="3">The sequence shown here is derived from an EMBL/GenBank/DDBJ whole genome shotgun (WGS) entry which is preliminary data.</text>
</comment>
<sequence length="420" mass="46226">MFPPWVHDRVGAQRGTVSAIPFEGQQAAPFKNQWRLGAVLLFLCLLALLAEAAAVVNSGTHVGMFTMLAPPSKQTCACSSQQPSLRHREAAAGTNVFRSVSIRRAASATFLSPTVLQQWDLRGRCARSRSSANTSLCGSRSNRINGKRPSVLPSPSPFPAALLHLLSGNSKARNSSSLPNEVYVGQHVRIPVTPSSDLSLAKLPRGPPRLFSPDPIRLDARGALVTQGLPLTRLRHPEKKTFGEEAPLFKHHLHFGSPPWPNAIIQMAKEYNAQVREDGKEEETVPEEWICDTLFCDERGRVLRVQLIQPLEHFPDAPLFVKIVKHSQENSAPYGGEDEPESGATTWELFKLRTEQGKKQTPHRFVVTAPAGYVAEAGITVGDQLPMLSDEQLETVYNNHFALPKNFREPLILPDGTCIP</sequence>
<name>A0A1D3DB00_9EIME</name>
<feature type="region of interest" description="Disordered" evidence="1">
    <location>
        <begin position="131"/>
        <end position="151"/>
    </location>
</feature>
<keyword evidence="2" id="KW-0812">Transmembrane</keyword>
<feature type="transmembrane region" description="Helical" evidence="2">
    <location>
        <begin position="36"/>
        <end position="56"/>
    </location>
</feature>
<gene>
    <name evidence="3" type="ORF">cyc_06272</name>
</gene>
<evidence type="ECO:0000313" key="4">
    <source>
        <dbReference type="Proteomes" id="UP000095192"/>
    </source>
</evidence>